<dbReference type="InterPro" id="IPR045871">
    <property type="entry name" value="AHP1-5/YPD1"/>
</dbReference>
<dbReference type="PANTHER" id="PTHR28242:SF52">
    <property type="entry name" value="PHOSPHORELAY INTERMEDIATE PROTEIN YPD1"/>
    <property type="match status" value="1"/>
</dbReference>
<dbReference type="PROSITE" id="PS50894">
    <property type="entry name" value="HPT"/>
    <property type="match status" value="1"/>
</dbReference>
<proteinExistence type="predicted"/>
<feature type="modified residue" description="Phosphohistidine" evidence="1">
    <location>
        <position position="69"/>
    </location>
</feature>
<evidence type="ECO:0000313" key="4">
    <source>
        <dbReference type="Proteomes" id="UP001483337"/>
    </source>
</evidence>
<gene>
    <name evidence="3" type="ORF">WJM97_03685</name>
</gene>
<name>A0ABZ2UZ21_9CYAN</name>
<dbReference type="EMBL" id="CP150886">
    <property type="protein sequence ID" value="WZB88795.1"/>
    <property type="molecule type" value="Genomic_DNA"/>
</dbReference>
<accession>A0ABZ2UZ21</accession>
<keyword evidence="1" id="KW-0597">Phosphoprotein</keyword>
<dbReference type="PANTHER" id="PTHR28242">
    <property type="entry name" value="PHOSPHORELAY INTERMEDIATE PROTEIN YPD1"/>
    <property type="match status" value="1"/>
</dbReference>
<evidence type="ECO:0000313" key="3">
    <source>
        <dbReference type="EMBL" id="WZB88795.1"/>
    </source>
</evidence>
<dbReference type="Pfam" id="PF01627">
    <property type="entry name" value="Hpt"/>
    <property type="match status" value="1"/>
</dbReference>
<feature type="domain" description="HPt" evidence="2">
    <location>
        <begin position="30"/>
        <end position="123"/>
    </location>
</feature>
<dbReference type="SMART" id="SM00073">
    <property type="entry name" value="HPT"/>
    <property type="match status" value="1"/>
</dbReference>
<reference evidence="3 4" key="1">
    <citation type="submission" date="2024-04" db="EMBL/GenBank/DDBJ databases">
        <title>Okeanomitos corallinicola gen. &amp; sp. nov. (Nostocales, Cyanobacteria), a new toxic marine heterocyst-forming cyanobacterium from a coral reef.</title>
        <authorList>
            <person name="Li H."/>
            <person name="Li R."/>
            <person name="Kang J."/>
            <person name="Hii K.S."/>
            <person name="Mohamed H.F."/>
            <person name="Xu X."/>
            <person name="Luo Z."/>
        </authorList>
    </citation>
    <scope>NUCLEOTIDE SEQUENCE [LARGE SCALE GENOMIC DNA]</scope>
    <source>
        <strain evidence="3 4">TIOX110</strain>
    </source>
</reference>
<evidence type="ECO:0000256" key="1">
    <source>
        <dbReference type="PROSITE-ProRule" id="PRU00110"/>
    </source>
</evidence>
<evidence type="ECO:0000259" key="2">
    <source>
        <dbReference type="PROSITE" id="PS50894"/>
    </source>
</evidence>
<organism evidence="3 4">
    <name type="scientific">Okeanomitos corallinicola TIOX110</name>
    <dbReference type="NCBI Taxonomy" id="3133117"/>
    <lineage>
        <taxon>Bacteria</taxon>
        <taxon>Bacillati</taxon>
        <taxon>Cyanobacteriota</taxon>
        <taxon>Cyanophyceae</taxon>
        <taxon>Nostocales</taxon>
        <taxon>Aphanizomenonaceae</taxon>
        <taxon>Okeanomitos</taxon>
    </lineage>
</organism>
<sequence>MNQELSNFPNTQHSLDPAVLESLRVMLGDDGAIFAKIIQCYLEESPQLIEDISYSINTKNAQMLEQTAHKLKSSSASMGAMVIYNLCLQLENMGESGNLEGSLELFSRLAQDYEVVEIILREKIKENYNREQA</sequence>
<dbReference type="CDD" id="cd00088">
    <property type="entry name" value="HPT"/>
    <property type="match status" value="1"/>
</dbReference>
<dbReference type="InterPro" id="IPR036641">
    <property type="entry name" value="HPT_dom_sf"/>
</dbReference>
<dbReference type="InterPro" id="IPR008207">
    <property type="entry name" value="Sig_transdc_His_kin_Hpt_dom"/>
</dbReference>
<dbReference type="RefSeq" id="WP_353931699.1">
    <property type="nucleotide sequence ID" value="NZ_CP150886.1"/>
</dbReference>
<dbReference type="Proteomes" id="UP001483337">
    <property type="component" value="Chromosome"/>
</dbReference>
<protein>
    <submittedName>
        <fullName evidence="3">Hpt domain-containing protein</fullName>
    </submittedName>
</protein>
<dbReference type="SUPFAM" id="SSF47226">
    <property type="entry name" value="Histidine-containing phosphotransfer domain, HPT domain"/>
    <property type="match status" value="1"/>
</dbReference>
<keyword evidence="4" id="KW-1185">Reference proteome</keyword>
<dbReference type="Gene3D" id="1.20.120.160">
    <property type="entry name" value="HPT domain"/>
    <property type="match status" value="1"/>
</dbReference>